<feature type="region of interest" description="Disordered" evidence="16">
    <location>
        <begin position="1"/>
        <end position="21"/>
    </location>
</feature>
<dbReference type="SUPFAM" id="SSF50494">
    <property type="entry name" value="Trypsin-like serine proteases"/>
    <property type="match status" value="1"/>
</dbReference>
<dbReference type="PRINTS" id="PR00834">
    <property type="entry name" value="PROTEASES2C"/>
</dbReference>
<keyword evidence="19" id="KW-1185">Reference proteome</keyword>
<keyword evidence="12" id="KW-0346">Stress response</keyword>
<comment type="catalytic activity">
    <reaction evidence="1">
        <text>Acts on substrates that are at least partially unfolded. The cleavage site P1 residue is normally between a pair of hydrophobic residues, such as Val-|-Val.</text>
        <dbReference type="EC" id="3.4.21.107"/>
    </reaction>
</comment>
<dbReference type="Gene3D" id="2.40.10.120">
    <property type="match status" value="1"/>
</dbReference>
<protein>
    <recommendedName>
        <fullName evidence="5">Probable periplasmic serine endoprotease DegP-like</fullName>
        <ecNumber evidence="4">3.4.21.107</ecNumber>
    </recommendedName>
    <alternativeName>
        <fullName evidence="13">Protease Do</fullName>
    </alternativeName>
</protein>
<evidence type="ECO:0000256" key="14">
    <source>
        <dbReference type="PIRSR" id="PIRSR611782-1"/>
    </source>
</evidence>
<evidence type="ECO:0000256" key="10">
    <source>
        <dbReference type="ARBA" id="ARBA00022801"/>
    </source>
</evidence>
<dbReference type="InterPro" id="IPR001940">
    <property type="entry name" value="Peptidase_S1C"/>
</dbReference>
<evidence type="ECO:0000256" key="1">
    <source>
        <dbReference type="ARBA" id="ARBA00001772"/>
    </source>
</evidence>
<keyword evidence="9" id="KW-0574">Periplasm</keyword>
<feature type="binding site" evidence="15">
    <location>
        <position position="136"/>
    </location>
    <ligand>
        <name>substrate</name>
    </ligand>
</feature>
<evidence type="ECO:0000256" key="6">
    <source>
        <dbReference type="ARBA" id="ARBA00022670"/>
    </source>
</evidence>
<dbReference type="NCBIfam" id="TIGR02037">
    <property type="entry name" value="degP_htrA_DO"/>
    <property type="match status" value="1"/>
</dbReference>
<dbReference type="BioCyc" id="AURANTIMONAS:SI859A1_01236-MONOMER"/>
<comment type="similarity">
    <text evidence="3">Belongs to the peptidase S1C family.</text>
</comment>
<evidence type="ECO:0000256" key="7">
    <source>
        <dbReference type="ARBA" id="ARBA00022729"/>
    </source>
</evidence>
<reference evidence="18 19" key="1">
    <citation type="journal article" date="2008" name="Appl. Environ. Microbiol.">
        <title>Genomic insights into Mn(II) oxidation by the marine alphaproteobacterium Aurantimonas sp. strain SI85-9A1.</title>
        <authorList>
            <person name="Dick G.J."/>
            <person name="Podell S."/>
            <person name="Johnson H.A."/>
            <person name="Rivera-Espinoza Y."/>
            <person name="Bernier-Latmani R."/>
            <person name="McCarthy J.K."/>
            <person name="Torpey J.W."/>
            <person name="Clement B.G."/>
            <person name="Gaasterland T."/>
            <person name="Tebo B.M."/>
        </authorList>
    </citation>
    <scope>NUCLEOTIDE SEQUENCE [LARGE SCALE GENOMIC DNA]</scope>
    <source>
        <strain evidence="18 19">SI85-9A1</strain>
    </source>
</reference>
<evidence type="ECO:0000256" key="2">
    <source>
        <dbReference type="ARBA" id="ARBA00004418"/>
    </source>
</evidence>
<evidence type="ECO:0000256" key="5">
    <source>
        <dbReference type="ARBA" id="ARBA00013958"/>
    </source>
</evidence>
<dbReference type="Pfam" id="PF13365">
    <property type="entry name" value="Trypsin_2"/>
    <property type="match status" value="1"/>
</dbReference>
<evidence type="ECO:0000313" key="19">
    <source>
        <dbReference type="Proteomes" id="UP000000321"/>
    </source>
</evidence>
<evidence type="ECO:0000256" key="13">
    <source>
        <dbReference type="ARBA" id="ARBA00032850"/>
    </source>
</evidence>
<dbReference type="InterPro" id="IPR036034">
    <property type="entry name" value="PDZ_sf"/>
</dbReference>
<evidence type="ECO:0000256" key="4">
    <source>
        <dbReference type="ARBA" id="ARBA00013035"/>
    </source>
</evidence>
<organism evidence="18 19">
    <name type="scientific">Aurantimonas manganoxydans (strain ATCC BAA-1229 / DSM 21871 / SI85-9A1)</name>
    <dbReference type="NCBI Taxonomy" id="287752"/>
    <lineage>
        <taxon>Bacteria</taxon>
        <taxon>Pseudomonadati</taxon>
        <taxon>Pseudomonadota</taxon>
        <taxon>Alphaproteobacteria</taxon>
        <taxon>Hyphomicrobiales</taxon>
        <taxon>Aurantimonadaceae</taxon>
        <taxon>Aurantimonas</taxon>
    </lineage>
</organism>
<feature type="binding site" evidence="15">
    <location>
        <begin position="208"/>
        <end position="210"/>
    </location>
    <ligand>
        <name>substrate</name>
    </ligand>
</feature>
<accession>Q1YJ83</accession>
<evidence type="ECO:0000256" key="12">
    <source>
        <dbReference type="ARBA" id="ARBA00023016"/>
    </source>
</evidence>
<feature type="region of interest" description="Disordered" evidence="16">
    <location>
        <begin position="365"/>
        <end position="395"/>
    </location>
</feature>
<dbReference type="InterPro" id="IPR001478">
    <property type="entry name" value="PDZ"/>
</dbReference>
<evidence type="ECO:0000256" key="16">
    <source>
        <dbReference type="SAM" id="MobiDB-lite"/>
    </source>
</evidence>
<evidence type="ECO:0000256" key="3">
    <source>
        <dbReference type="ARBA" id="ARBA00010541"/>
    </source>
</evidence>
<dbReference type="EMBL" id="AAPJ01000003">
    <property type="protein sequence ID" value="EAS49884.1"/>
    <property type="molecule type" value="Genomic_DNA"/>
</dbReference>
<name>Q1YJ83_AURMS</name>
<keyword evidence="11" id="KW-0720">Serine protease</keyword>
<feature type="compositionally biased region" description="Low complexity" evidence="16">
    <location>
        <begin position="9"/>
        <end position="21"/>
    </location>
</feature>
<dbReference type="EC" id="3.4.21.107" evidence="4"/>
<dbReference type="Proteomes" id="UP000000321">
    <property type="component" value="Unassembled WGS sequence"/>
</dbReference>
<keyword evidence="6 18" id="KW-0645">Protease</keyword>
<keyword evidence="7" id="KW-0732">Signal</keyword>
<evidence type="ECO:0000256" key="15">
    <source>
        <dbReference type="PIRSR" id="PIRSR611782-2"/>
    </source>
</evidence>
<dbReference type="SMART" id="SM00228">
    <property type="entry name" value="PDZ"/>
    <property type="match status" value="2"/>
</dbReference>
<comment type="caution">
    <text evidence="18">The sequence shown here is derived from an EMBL/GenBank/DDBJ whole genome shotgun (WGS) entry which is preliminary data.</text>
</comment>
<evidence type="ECO:0000256" key="11">
    <source>
        <dbReference type="ARBA" id="ARBA00022825"/>
    </source>
</evidence>
<dbReference type="HOGENOM" id="CLU_020120_1_0_5"/>
<feature type="active site" description="Charge relay system" evidence="14">
    <location>
        <position position="106"/>
    </location>
</feature>
<dbReference type="PROSITE" id="PS50106">
    <property type="entry name" value="PDZ"/>
    <property type="match status" value="1"/>
</dbReference>
<dbReference type="FunFam" id="2.40.10.120:FF:000007">
    <property type="entry name" value="Periplasmic serine endoprotease DegP-like"/>
    <property type="match status" value="1"/>
</dbReference>
<dbReference type="SUPFAM" id="SSF50156">
    <property type="entry name" value="PDZ domain-like"/>
    <property type="match status" value="2"/>
</dbReference>
<dbReference type="PANTHER" id="PTHR22939">
    <property type="entry name" value="SERINE PROTEASE FAMILY S1C HTRA-RELATED"/>
    <property type="match status" value="1"/>
</dbReference>
<dbReference type="PANTHER" id="PTHR22939:SF130">
    <property type="entry name" value="PERIPLASMIC SERINE ENDOPROTEASE DEGP-LIKE-RELATED"/>
    <property type="match status" value="1"/>
</dbReference>
<evidence type="ECO:0000259" key="17">
    <source>
        <dbReference type="PROSITE" id="PS50106"/>
    </source>
</evidence>
<feature type="domain" description="PDZ" evidence="17">
    <location>
        <begin position="254"/>
        <end position="345"/>
    </location>
</feature>
<keyword evidence="8" id="KW-0677">Repeat</keyword>
<evidence type="ECO:0000313" key="18">
    <source>
        <dbReference type="EMBL" id="EAS49884.1"/>
    </source>
</evidence>
<gene>
    <name evidence="18" type="ORF">SI859A1_01236</name>
</gene>
<evidence type="ECO:0000256" key="9">
    <source>
        <dbReference type="ARBA" id="ARBA00022764"/>
    </source>
</evidence>
<evidence type="ECO:0000256" key="8">
    <source>
        <dbReference type="ARBA" id="ARBA00022737"/>
    </source>
</evidence>
<dbReference type="InterPro" id="IPR011782">
    <property type="entry name" value="Pept_S1C_Do"/>
</dbReference>
<dbReference type="GO" id="GO:0006508">
    <property type="term" value="P:proteolysis"/>
    <property type="evidence" value="ECO:0007669"/>
    <property type="project" value="UniProtKB-KW"/>
</dbReference>
<feature type="active site" description="Charge relay system" evidence="14">
    <location>
        <position position="210"/>
    </location>
</feature>
<dbReference type="InterPro" id="IPR009003">
    <property type="entry name" value="Peptidase_S1_PA"/>
</dbReference>
<dbReference type="AlphaFoldDB" id="Q1YJ83"/>
<dbReference type="Gene3D" id="2.30.42.10">
    <property type="match status" value="2"/>
</dbReference>
<feature type="binding site" evidence="15">
    <location>
        <position position="106"/>
    </location>
    <ligand>
        <name>substrate</name>
    </ligand>
</feature>
<dbReference type="GO" id="GO:0042597">
    <property type="term" value="C:periplasmic space"/>
    <property type="evidence" value="ECO:0007669"/>
    <property type="project" value="UniProtKB-SubCell"/>
</dbReference>
<proteinExistence type="inferred from homology"/>
<dbReference type="Pfam" id="PF13180">
    <property type="entry name" value="PDZ_2"/>
    <property type="match status" value="1"/>
</dbReference>
<keyword evidence="10" id="KW-0378">Hydrolase</keyword>
<dbReference type="GO" id="GO:0004252">
    <property type="term" value="F:serine-type endopeptidase activity"/>
    <property type="evidence" value="ECO:0007669"/>
    <property type="project" value="InterPro"/>
</dbReference>
<sequence>MDNGPTQEARPAPAIAAPSAGAARGPASVADLAEGLLDAVVNISTSQSVDVAGRGVPPLEAPEGSPLQDFFDDLLQDRDGLGNRRVQSLGSGFVVDPSGVVVTNNHVIADADTITVNFADGTQLDAELIGTDPKTDLAVLKVEPEEPLVSVKFGDSEALRIGDWVMAIGNPFGLGGSVSIGIVSARGRNINAGPYDNFIQTDAAINRGNSGGPLFDLNGDVVGINTAIISPSGGSIGIGFSVPSNLAVNVIDQLREFGETRRGWLGIRLQAVTDDIAEGLGIGEARGAVVMGIVEGGPSDNGLLKVGDVIVSFDGAAVESSRDLPRIVAETPVGKAVAVEVLRKTATDKPAERTSVEVTLGRLEDGEKLMAESDDAAPTSDPEAAETGDTDAGPVETLGMTLTEIDPTLREQYALAEDAKGVVITAVAPSSNAAEKGIEAGTLIREVAQEEVATAREVADKIAKLKDEGRRNALLLLAASNGDLRFVVVPIE</sequence>
<comment type="subcellular location">
    <subcellularLocation>
        <location evidence="2">Periplasm</location>
    </subcellularLocation>
</comment>
<feature type="active site" description="Charge relay system" evidence="14">
    <location>
        <position position="136"/>
    </location>
</feature>